<name>A0ABQ9I852_9NEOP</name>
<evidence type="ECO:0000313" key="2">
    <source>
        <dbReference type="Proteomes" id="UP001159363"/>
    </source>
</evidence>
<gene>
    <name evidence="1" type="ORF">PR048_005415</name>
</gene>
<sequence length="61" mass="7094">MLQDLINMFTLTRLKIQDKLLTFLGLLLHADVDKSWDVAARELFFLDKCANTFFRATMSVN</sequence>
<comment type="caution">
    <text evidence="1">The sequence shown here is derived from an EMBL/GenBank/DDBJ whole genome shotgun (WGS) entry which is preliminary data.</text>
</comment>
<dbReference type="Proteomes" id="UP001159363">
    <property type="component" value="Chromosome 2"/>
</dbReference>
<proteinExistence type="predicted"/>
<dbReference type="EMBL" id="JARBHB010000002">
    <property type="protein sequence ID" value="KAJ8892834.1"/>
    <property type="molecule type" value="Genomic_DNA"/>
</dbReference>
<reference evidence="1 2" key="1">
    <citation type="submission" date="2023-02" db="EMBL/GenBank/DDBJ databases">
        <title>LHISI_Scaffold_Assembly.</title>
        <authorList>
            <person name="Stuart O.P."/>
            <person name="Cleave R."/>
            <person name="Magrath M.J.L."/>
            <person name="Mikheyev A.S."/>
        </authorList>
    </citation>
    <scope>NUCLEOTIDE SEQUENCE [LARGE SCALE GENOMIC DNA]</scope>
    <source>
        <strain evidence="1">Daus_M_001</strain>
        <tissue evidence="1">Leg muscle</tissue>
    </source>
</reference>
<organism evidence="1 2">
    <name type="scientific">Dryococelus australis</name>
    <dbReference type="NCBI Taxonomy" id="614101"/>
    <lineage>
        <taxon>Eukaryota</taxon>
        <taxon>Metazoa</taxon>
        <taxon>Ecdysozoa</taxon>
        <taxon>Arthropoda</taxon>
        <taxon>Hexapoda</taxon>
        <taxon>Insecta</taxon>
        <taxon>Pterygota</taxon>
        <taxon>Neoptera</taxon>
        <taxon>Polyneoptera</taxon>
        <taxon>Phasmatodea</taxon>
        <taxon>Verophasmatodea</taxon>
        <taxon>Anareolatae</taxon>
        <taxon>Phasmatidae</taxon>
        <taxon>Eurycanthinae</taxon>
        <taxon>Dryococelus</taxon>
    </lineage>
</organism>
<protein>
    <submittedName>
        <fullName evidence="1">Uncharacterized protein</fullName>
    </submittedName>
</protein>
<accession>A0ABQ9I852</accession>
<keyword evidence="2" id="KW-1185">Reference proteome</keyword>
<evidence type="ECO:0000313" key="1">
    <source>
        <dbReference type="EMBL" id="KAJ8892834.1"/>
    </source>
</evidence>